<name>A0ABU0E2B1_9FIRM</name>
<protein>
    <recommendedName>
        <fullName evidence="5">DUF4872 domain-containing protein</fullName>
    </recommendedName>
</protein>
<dbReference type="Pfam" id="PF14399">
    <property type="entry name" value="BtrH_N"/>
    <property type="match status" value="1"/>
</dbReference>
<evidence type="ECO:0000259" key="1">
    <source>
        <dbReference type="Pfam" id="PF14399"/>
    </source>
</evidence>
<dbReference type="InterPro" id="IPR026935">
    <property type="entry name" value="BtrH_N"/>
</dbReference>
<sequence>MKHIIKGFPATGGRHCITSALKQVFAYYKIDISEAMLLGLGAGLSFMYLNGKDSPMVSGRTKVFELEEKLAQRLNVELVCKKPKNYEVAEAKAHQLLDEDKPLLIYVDMPYLSYLQMNEDSHFGGHAIALFGYDDEMSEYYISDRDSELQPIRTPQGSVGKDYHTISYEEMKLARNSSHRPFPAKNKYLEFDLSTYTFPSDEVAKEAILEVCNQMLRPATKMLGITGVEKFSKEILKWKKFTPEKLEHSAVTNYFQISHDGGTGGGIFRKLYGEFLLEINEQLKIKELDMVGNGYLELSVLWDDIADELWKLFQSKAATSLISISKQIDACYQKEYKLLTTLESKIRREV</sequence>
<feature type="domain" description="DUF4872" evidence="2">
    <location>
        <begin position="170"/>
        <end position="342"/>
    </location>
</feature>
<keyword evidence="4" id="KW-1185">Reference proteome</keyword>
<accession>A0ABU0E2B1</accession>
<dbReference type="InterPro" id="IPR032369">
    <property type="entry name" value="DUF4872"/>
</dbReference>
<organism evidence="3 4">
    <name type="scientific">Breznakia pachnodae</name>
    <dbReference type="NCBI Taxonomy" id="265178"/>
    <lineage>
        <taxon>Bacteria</taxon>
        <taxon>Bacillati</taxon>
        <taxon>Bacillota</taxon>
        <taxon>Erysipelotrichia</taxon>
        <taxon>Erysipelotrichales</taxon>
        <taxon>Erysipelotrichaceae</taxon>
        <taxon>Breznakia</taxon>
    </lineage>
</organism>
<reference evidence="3 4" key="1">
    <citation type="submission" date="2023-07" db="EMBL/GenBank/DDBJ databases">
        <title>Genomic Encyclopedia of Type Strains, Phase IV (KMG-IV): sequencing the most valuable type-strain genomes for metagenomic binning, comparative biology and taxonomic classification.</title>
        <authorList>
            <person name="Goeker M."/>
        </authorList>
    </citation>
    <scope>NUCLEOTIDE SEQUENCE [LARGE SCALE GENOMIC DNA]</scope>
    <source>
        <strain evidence="3 4">DSM 16784</strain>
    </source>
</reference>
<feature type="domain" description="Butirosin biosynthesis protein H N-terminal" evidence="1">
    <location>
        <begin position="15"/>
        <end position="145"/>
    </location>
</feature>
<comment type="caution">
    <text evidence="3">The sequence shown here is derived from an EMBL/GenBank/DDBJ whole genome shotgun (WGS) entry which is preliminary data.</text>
</comment>
<gene>
    <name evidence="3" type="ORF">J2S15_001784</name>
</gene>
<dbReference type="RefSeq" id="WP_307407421.1">
    <property type="nucleotide sequence ID" value="NZ_JAUSUR010000003.1"/>
</dbReference>
<dbReference type="Pfam" id="PF16169">
    <property type="entry name" value="DUF4872"/>
    <property type="match status" value="1"/>
</dbReference>
<proteinExistence type="predicted"/>
<evidence type="ECO:0000259" key="2">
    <source>
        <dbReference type="Pfam" id="PF16169"/>
    </source>
</evidence>
<evidence type="ECO:0000313" key="4">
    <source>
        <dbReference type="Proteomes" id="UP001230220"/>
    </source>
</evidence>
<evidence type="ECO:0000313" key="3">
    <source>
        <dbReference type="EMBL" id="MDQ0361037.1"/>
    </source>
</evidence>
<dbReference type="EMBL" id="JAUSUR010000003">
    <property type="protein sequence ID" value="MDQ0361037.1"/>
    <property type="molecule type" value="Genomic_DNA"/>
</dbReference>
<evidence type="ECO:0008006" key="5">
    <source>
        <dbReference type="Google" id="ProtNLM"/>
    </source>
</evidence>
<dbReference type="Proteomes" id="UP001230220">
    <property type="component" value="Unassembled WGS sequence"/>
</dbReference>